<proteinExistence type="predicted"/>
<name>A0A1I1N3Q1_9ACTN</name>
<dbReference type="OrthoDB" id="5193143at2"/>
<dbReference type="Proteomes" id="UP000198832">
    <property type="component" value="Unassembled WGS sequence"/>
</dbReference>
<sequence>MPRPRPRSIAGAVLGDARGDGRALRVTWHAEAGVVVLSIWKDNLCTATVRLTPDEVGPLVETLQRGLPAAAVGLSAS</sequence>
<evidence type="ECO:0000313" key="1">
    <source>
        <dbReference type="EMBL" id="SFC91832.1"/>
    </source>
</evidence>
<reference evidence="1 2" key="1">
    <citation type="submission" date="2016-10" db="EMBL/GenBank/DDBJ databases">
        <authorList>
            <person name="de Groot N.N."/>
        </authorList>
    </citation>
    <scope>NUCLEOTIDE SEQUENCE [LARGE SCALE GENOMIC DNA]</scope>
    <source>
        <strain evidence="1 2">CGMCC 1.7056</strain>
    </source>
</reference>
<organism evidence="1 2">
    <name type="scientific">Nocardioides terrae</name>
    <dbReference type="NCBI Taxonomy" id="574651"/>
    <lineage>
        <taxon>Bacteria</taxon>
        <taxon>Bacillati</taxon>
        <taxon>Actinomycetota</taxon>
        <taxon>Actinomycetes</taxon>
        <taxon>Propionibacteriales</taxon>
        <taxon>Nocardioidaceae</taxon>
        <taxon>Nocardioides</taxon>
    </lineage>
</organism>
<keyword evidence="2" id="KW-1185">Reference proteome</keyword>
<dbReference type="RefSeq" id="WP_091126109.1">
    <property type="nucleotide sequence ID" value="NZ_FOLB01000014.1"/>
</dbReference>
<accession>A0A1I1N3Q1</accession>
<dbReference type="STRING" id="574651.SAMN04487968_11460"/>
<protein>
    <submittedName>
        <fullName evidence="1">Uncharacterized protein</fullName>
    </submittedName>
</protein>
<evidence type="ECO:0000313" key="2">
    <source>
        <dbReference type="Proteomes" id="UP000198832"/>
    </source>
</evidence>
<dbReference type="AlphaFoldDB" id="A0A1I1N3Q1"/>
<dbReference type="EMBL" id="FOLB01000014">
    <property type="protein sequence ID" value="SFC91832.1"/>
    <property type="molecule type" value="Genomic_DNA"/>
</dbReference>
<gene>
    <name evidence="1" type="ORF">SAMN04487968_11460</name>
</gene>